<dbReference type="Proteomes" id="UP000828390">
    <property type="component" value="Unassembled WGS sequence"/>
</dbReference>
<proteinExistence type="predicted"/>
<reference evidence="1" key="2">
    <citation type="submission" date="2020-11" db="EMBL/GenBank/DDBJ databases">
        <authorList>
            <person name="McCartney M.A."/>
            <person name="Auch B."/>
            <person name="Kono T."/>
            <person name="Mallez S."/>
            <person name="Becker A."/>
            <person name="Gohl D.M."/>
            <person name="Silverstein K.A.T."/>
            <person name="Koren S."/>
            <person name="Bechman K.B."/>
            <person name="Herman A."/>
            <person name="Abrahante J.E."/>
            <person name="Garbe J."/>
        </authorList>
    </citation>
    <scope>NUCLEOTIDE SEQUENCE</scope>
    <source>
        <strain evidence="1">Duluth1</strain>
        <tissue evidence="1">Whole animal</tissue>
    </source>
</reference>
<protein>
    <submittedName>
        <fullName evidence="1">Uncharacterized protein</fullName>
    </submittedName>
</protein>
<reference evidence="1" key="1">
    <citation type="journal article" date="2019" name="bioRxiv">
        <title>The Genome of the Zebra Mussel, Dreissena polymorpha: A Resource for Invasive Species Research.</title>
        <authorList>
            <person name="McCartney M.A."/>
            <person name="Auch B."/>
            <person name="Kono T."/>
            <person name="Mallez S."/>
            <person name="Zhang Y."/>
            <person name="Obille A."/>
            <person name="Becker A."/>
            <person name="Abrahante J.E."/>
            <person name="Garbe J."/>
            <person name="Badalamenti J.P."/>
            <person name="Herman A."/>
            <person name="Mangelson H."/>
            <person name="Liachko I."/>
            <person name="Sullivan S."/>
            <person name="Sone E.D."/>
            <person name="Koren S."/>
            <person name="Silverstein K.A.T."/>
            <person name="Beckman K.B."/>
            <person name="Gohl D.M."/>
        </authorList>
    </citation>
    <scope>NUCLEOTIDE SEQUENCE</scope>
    <source>
        <strain evidence="1">Duluth1</strain>
        <tissue evidence="1">Whole animal</tissue>
    </source>
</reference>
<evidence type="ECO:0000313" key="1">
    <source>
        <dbReference type="EMBL" id="KAH3890099.1"/>
    </source>
</evidence>
<name>A0A9D4S2G4_DREPO</name>
<sequence>MTAMMMMTLLTARTPLRPAVHRDMHRNRTQCLCLIQTWMYPGSSGMTLEISHRLEDLISGMTAQAPTVLQ</sequence>
<comment type="caution">
    <text evidence="1">The sequence shown here is derived from an EMBL/GenBank/DDBJ whole genome shotgun (WGS) entry which is preliminary data.</text>
</comment>
<evidence type="ECO:0000313" key="2">
    <source>
        <dbReference type="Proteomes" id="UP000828390"/>
    </source>
</evidence>
<dbReference type="EMBL" id="JAIWYP010000001">
    <property type="protein sequence ID" value="KAH3890099.1"/>
    <property type="molecule type" value="Genomic_DNA"/>
</dbReference>
<dbReference type="AlphaFoldDB" id="A0A9D4S2G4"/>
<keyword evidence="2" id="KW-1185">Reference proteome</keyword>
<accession>A0A9D4S2G4</accession>
<organism evidence="1 2">
    <name type="scientific">Dreissena polymorpha</name>
    <name type="common">Zebra mussel</name>
    <name type="synonym">Mytilus polymorpha</name>
    <dbReference type="NCBI Taxonomy" id="45954"/>
    <lineage>
        <taxon>Eukaryota</taxon>
        <taxon>Metazoa</taxon>
        <taxon>Spiralia</taxon>
        <taxon>Lophotrochozoa</taxon>
        <taxon>Mollusca</taxon>
        <taxon>Bivalvia</taxon>
        <taxon>Autobranchia</taxon>
        <taxon>Heteroconchia</taxon>
        <taxon>Euheterodonta</taxon>
        <taxon>Imparidentia</taxon>
        <taxon>Neoheterodontei</taxon>
        <taxon>Myida</taxon>
        <taxon>Dreissenoidea</taxon>
        <taxon>Dreissenidae</taxon>
        <taxon>Dreissena</taxon>
    </lineage>
</organism>
<gene>
    <name evidence="1" type="ORF">DPMN_014170</name>
</gene>